<comment type="caution">
    <text evidence="1">The sequence shown here is derived from an EMBL/GenBank/DDBJ whole genome shotgun (WGS) entry which is preliminary data.</text>
</comment>
<dbReference type="AlphaFoldDB" id="A0A4R1GHA5"/>
<dbReference type="OrthoDB" id="14929at2"/>
<protein>
    <submittedName>
        <fullName evidence="1">Uncharacterized protein</fullName>
    </submittedName>
</protein>
<dbReference type="Proteomes" id="UP000295777">
    <property type="component" value="Unassembled WGS sequence"/>
</dbReference>
<accession>A0A4R1GHA5</accession>
<organism evidence="1 2">
    <name type="scientific">Phorcysia thermohydrogeniphila</name>
    <dbReference type="NCBI Taxonomy" id="936138"/>
    <lineage>
        <taxon>Bacteria</taxon>
        <taxon>Pseudomonadati</taxon>
        <taxon>Aquificota</taxon>
        <taxon>Aquificia</taxon>
        <taxon>Desulfurobacteriales</taxon>
        <taxon>Desulfurobacteriaceae</taxon>
        <taxon>Phorcysia</taxon>
    </lineage>
</organism>
<evidence type="ECO:0000313" key="1">
    <source>
        <dbReference type="EMBL" id="TCK06350.1"/>
    </source>
</evidence>
<sequence>MKVIKNPAKVEDQDLAKAYETTLKFLEEKGYRVKKVKMAISPFAPTYQKAMIVKISPTPQDIVELVNLEQTLQKKLGKKVGISLV</sequence>
<dbReference type="EMBL" id="SMFV01000001">
    <property type="protein sequence ID" value="TCK06350.1"/>
    <property type="molecule type" value="Genomic_DNA"/>
</dbReference>
<reference evidence="1 2" key="1">
    <citation type="submission" date="2019-03" db="EMBL/GenBank/DDBJ databases">
        <title>Genomic Encyclopedia of Archaeal and Bacterial Type Strains, Phase II (KMG-II): from individual species to whole genera.</title>
        <authorList>
            <person name="Goeker M."/>
        </authorList>
    </citation>
    <scope>NUCLEOTIDE SEQUENCE [LARGE SCALE GENOMIC DNA]</scope>
    <source>
        <strain evidence="1 2">DSM 24425</strain>
    </source>
</reference>
<name>A0A4R1GHA5_9BACT</name>
<gene>
    <name evidence="1" type="ORF">CLV27_0151</name>
</gene>
<keyword evidence="2" id="KW-1185">Reference proteome</keyword>
<evidence type="ECO:0000313" key="2">
    <source>
        <dbReference type="Proteomes" id="UP000295777"/>
    </source>
</evidence>
<dbReference type="RefSeq" id="WP_132524807.1">
    <property type="nucleotide sequence ID" value="NZ_SMFV01000001.1"/>
</dbReference>
<proteinExistence type="predicted"/>